<name>A0A8J2LLW9_9HEXA</name>
<comment type="caution">
    <text evidence="7">The sequence shown here is derived from an EMBL/GenBank/DDBJ whole genome shotgun (WGS) entry which is preliminary data.</text>
</comment>
<dbReference type="InterPro" id="IPR002126">
    <property type="entry name" value="Cadherin-like_dom"/>
</dbReference>
<proteinExistence type="predicted"/>
<dbReference type="EMBL" id="CAJVCH010570230">
    <property type="protein sequence ID" value="CAG7834413.1"/>
    <property type="molecule type" value="Genomic_DNA"/>
</dbReference>
<dbReference type="Proteomes" id="UP000708208">
    <property type="component" value="Unassembled WGS sequence"/>
</dbReference>
<reference evidence="7" key="1">
    <citation type="submission" date="2021-06" db="EMBL/GenBank/DDBJ databases">
        <authorList>
            <person name="Hodson N. C."/>
            <person name="Mongue J. A."/>
            <person name="Jaron S. K."/>
        </authorList>
    </citation>
    <scope>NUCLEOTIDE SEQUENCE</scope>
</reference>
<accession>A0A8J2LLW9</accession>
<protein>
    <recommendedName>
        <fullName evidence="6">Cadherin domain-containing protein</fullName>
    </recommendedName>
</protein>
<dbReference type="AlphaFoldDB" id="A0A8J2LLW9"/>
<dbReference type="Pfam" id="PF00028">
    <property type="entry name" value="Cadherin"/>
    <property type="match status" value="3"/>
</dbReference>
<evidence type="ECO:0000256" key="5">
    <source>
        <dbReference type="PROSITE-ProRule" id="PRU00043"/>
    </source>
</evidence>
<dbReference type="CDD" id="cd11304">
    <property type="entry name" value="Cadherin_repeat"/>
    <property type="match status" value="3"/>
</dbReference>
<gene>
    <name evidence="7" type="ORF">AFUS01_LOCUS43924</name>
</gene>
<dbReference type="SMART" id="SM00112">
    <property type="entry name" value="CA"/>
    <property type="match status" value="3"/>
</dbReference>
<dbReference type="InterPro" id="IPR039808">
    <property type="entry name" value="Cadherin"/>
</dbReference>
<evidence type="ECO:0000256" key="1">
    <source>
        <dbReference type="ARBA" id="ARBA00004370"/>
    </source>
</evidence>
<keyword evidence="4" id="KW-0472">Membrane</keyword>
<dbReference type="GO" id="GO:0005509">
    <property type="term" value="F:calcium ion binding"/>
    <property type="evidence" value="ECO:0007669"/>
    <property type="project" value="UniProtKB-UniRule"/>
</dbReference>
<organism evidence="7 8">
    <name type="scientific">Allacma fusca</name>
    <dbReference type="NCBI Taxonomy" id="39272"/>
    <lineage>
        <taxon>Eukaryota</taxon>
        <taxon>Metazoa</taxon>
        <taxon>Ecdysozoa</taxon>
        <taxon>Arthropoda</taxon>
        <taxon>Hexapoda</taxon>
        <taxon>Collembola</taxon>
        <taxon>Symphypleona</taxon>
        <taxon>Sminthuridae</taxon>
        <taxon>Allacma</taxon>
    </lineage>
</organism>
<feature type="domain" description="Cadherin" evidence="6">
    <location>
        <begin position="96"/>
        <end position="205"/>
    </location>
</feature>
<dbReference type="PROSITE" id="PS00232">
    <property type="entry name" value="CADHERIN_1"/>
    <property type="match status" value="1"/>
</dbReference>
<feature type="domain" description="Cadherin" evidence="6">
    <location>
        <begin position="223"/>
        <end position="316"/>
    </location>
</feature>
<dbReference type="PANTHER" id="PTHR24027">
    <property type="entry name" value="CADHERIN-23"/>
    <property type="match status" value="1"/>
</dbReference>
<dbReference type="InterPro" id="IPR020894">
    <property type="entry name" value="Cadherin_CS"/>
</dbReference>
<dbReference type="GO" id="GO:0016477">
    <property type="term" value="P:cell migration"/>
    <property type="evidence" value="ECO:0007669"/>
    <property type="project" value="TreeGrafter"/>
</dbReference>
<dbReference type="PANTHER" id="PTHR24027:SF438">
    <property type="entry name" value="CADHERIN 23"/>
    <property type="match status" value="1"/>
</dbReference>
<dbReference type="GO" id="GO:0007156">
    <property type="term" value="P:homophilic cell adhesion via plasma membrane adhesion molecules"/>
    <property type="evidence" value="ECO:0007669"/>
    <property type="project" value="InterPro"/>
</dbReference>
<evidence type="ECO:0000256" key="3">
    <source>
        <dbReference type="ARBA" id="ARBA00022837"/>
    </source>
</evidence>
<keyword evidence="3 5" id="KW-0106">Calcium</keyword>
<evidence type="ECO:0000259" key="6">
    <source>
        <dbReference type="PROSITE" id="PS50268"/>
    </source>
</evidence>
<dbReference type="FunFam" id="2.60.40.60:FF:000363">
    <property type="entry name" value="Dachsous cadherin-related 1a"/>
    <property type="match status" value="1"/>
</dbReference>
<comment type="subcellular location">
    <subcellularLocation>
        <location evidence="1">Membrane</location>
    </subcellularLocation>
</comment>
<evidence type="ECO:0000256" key="4">
    <source>
        <dbReference type="ARBA" id="ARBA00023136"/>
    </source>
</evidence>
<feature type="domain" description="Cadherin" evidence="6">
    <location>
        <begin position="3"/>
        <end position="91"/>
    </location>
</feature>
<sequence>MVVTKLEATDSDGTPPGNKVKYDLIGRGKASRYFDVEHDTGIVTIKDDLRKEMDTEYQVDVRAYDLGEPQLFSVASVKVYVDHVATVPPDIGVGFAEVDYYVEIPESAPAGRVLKTLTIVNKQNEMIPLQCEIIGGNEDRLFEVRETEDRNCELILTRGQLDYEKVTTYQVQVQLTTLPGVISKKRSRTSVNVKVIDENDNKPEFIFPDYQKVAKGKKLFAAISEDAQISTSIIQVKADDKDSGVLREIAYELESDNPLARSYFTIDSRSGIVSNTRTIDDISPSLLPFRLNVVAKDDPKGNSQGSQMPLILNVINEQ</sequence>
<evidence type="ECO:0000313" key="8">
    <source>
        <dbReference type="Proteomes" id="UP000708208"/>
    </source>
</evidence>
<dbReference type="GO" id="GO:0045296">
    <property type="term" value="F:cadherin binding"/>
    <property type="evidence" value="ECO:0007669"/>
    <property type="project" value="TreeGrafter"/>
</dbReference>
<evidence type="ECO:0000256" key="2">
    <source>
        <dbReference type="ARBA" id="ARBA00022737"/>
    </source>
</evidence>
<keyword evidence="2" id="KW-0677">Repeat</keyword>
<dbReference type="GO" id="GO:0016342">
    <property type="term" value="C:catenin complex"/>
    <property type="evidence" value="ECO:0007669"/>
    <property type="project" value="TreeGrafter"/>
</dbReference>
<keyword evidence="8" id="KW-1185">Reference proteome</keyword>
<dbReference type="OrthoDB" id="10029135at2759"/>
<dbReference type="PROSITE" id="PS50268">
    <property type="entry name" value="CADHERIN_2"/>
    <property type="match status" value="3"/>
</dbReference>
<dbReference type="GO" id="GO:0008013">
    <property type="term" value="F:beta-catenin binding"/>
    <property type="evidence" value="ECO:0007669"/>
    <property type="project" value="TreeGrafter"/>
</dbReference>
<evidence type="ECO:0000313" key="7">
    <source>
        <dbReference type="EMBL" id="CAG7834413.1"/>
    </source>
</evidence>